<evidence type="ECO:0000259" key="4">
    <source>
        <dbReference type="Pfam" id="PF02557"/>
    </source>
</evidence>
<dbReference type="RefSeq" id="WP_318600625.1">
    <property type="nucleotide sequence ID" value="NZ_JAWSTH010000123.1"/>
</dbReference>
<keyword evidence="2" id="KW-0472">Membrane</keyword>
<dbReference type="InterPro" id="IPR003709">
    <property type="entry name" value="VanY-like_core_dom"/>
</dbReference>
<feature type="domain" description="D-alanyl-D-alanine carboxypeptidase-like core" evidence="4">
    <location>
        <begin position="193"/>
        <end position="288"/>
    </location>
</feature>
<organism evidence="5 6">
    <name type="scientific">Conexibacter stalactiti</name>
    <dbReference type="NCBI Taxonomy" id="1940611"/>
    <lineage>
        <taxon>Bacteria</taxon>
        <taxon>Bacillati</taxon>
        <taxon>Actinomycetota</taxon>
        <taxon>Thermoleophilia</taxon>
        <taxon>Solirubrobacterales</taxon>
        <taxon>Conexibacteraceae</taxon>
        <taxon>Conexibacter</taxon>
    </lineage>
</organism>
<reference evidence="6" key="1">
    <citation type="submission" date="2023-07" db="EMBL/GenBank/DDBJ databases">
        <title>Conexibacter stalactiti sp. nov., isolated from stalactites in a lava cave and emended description of the genus Conexibacter.</title>
        <authorList>
            <person name="Lee S.D."/>
        </authorList>
    </citation>
    <scope>NUCLEOTIDE SEQUENCE [LARGE SCALE GENOMIC DNA]</scope>
    <source>
        <strain evidence="6">KCTC 39840</strain>
    </source>
</reference>
<evidence type="ECO:0000259" key="3">
    <source>
        <dbReference type="Pfam" id="PF01464"/>
    </source>
</evidence>
<dbReference type="SUPFAM" id="SSF53955">
    <property type="entry name" value="Lysozyme-like"/>
    <property type="match status" value="1"/>
</dbReference>
<keyword evidence="2" id="KW-1133">Transmembrane helix</keyword>
<dbReference type="CDD" id="cd00254">
    <property type="entry name" value="LT-like"/>
    <property type="match status" value="1"/>
</dbReference>
<comment type="caution">
    <text evidence="5">The sequence shown here is derived from an EMBL/GenBank/DDBJ whole genome shotgun (WGS) entry which is preliminary data.</text>
</comment>
<dbReference type="PANTHER" id="PTHR37423">
    <property type="entry name" value="SOLUBLE LYTIC MUREIN TRANSGLYCOSYLASE-RELATED"/>
    <property type="match status" value="1"/>
</dbReference>
<dbReference type="Gene3D" id="1.10.530.10">
    <property type="match status" value="1"/>
</dbReference>
<name>A0ABU4HXU7_9ACTN</name>
<evidence type="ECO:0000313" key="5">
    <source>
        <dbReference type="EMBL" id="MDW5598158.1"/>
    </source>
</evidence>
<feature type="domain" description="Transglycosylase SLT" evidence="3">
    <location>
        <begin position="319"/>
        <end position="410"/>
    </location>
</feature>
<sequence length="452" mass="47023">MTARCLTPRRRSAAMPAAPRRTDESGQALLLVVGAMAVVLAAAVVLGVFASGLGGRGDNQRAADLGALGGARAMRASYARLFAPAYIGRQPNPAHLSRAAFLAAARVRAERTARLNGGERITVVFPDGSSFAPTRIRVTVSDPAVIDLGGEREAADVAAVAEAELSADAVGAALGALPGDYSGPLAYRQGKPMRPDVAVAFDRMAAAAARDGVGLLITSAWRSSSEQARLFALRPDPRWVAPPGRSMHRLGTELDLGPPSAYGWLAANASRFHFARPMDYEPWHWGYRQNAGSTSVGFGNRDGSGTMPSFVPAQYAPAIARSAQRWNVSAALLAAQLYAESGFNPFVVSSAGAQGIAQFMPGTARAYGLTDPFDATSAIDAQGHMMRDLLRQFGSVPLALAAYNAGPGAVGGCNCIPPYPETQAYVTKILGLLGGAGDSAGLGAGFDVRLVR</sequence>
<dbReference type="InterPro" id="IPR023346">
    <property type="entry name" value="Lysozyme-like_dom_sf"/>
</dbReference>
<dbReference type="EMBL" id="JAWSTH010000123">
    <property type="protein sequence ID" value="MDW5598158.1"/>
    <property type="molecule type" value="Genomic_DNA"/>
</dbReference>
<dbReference type="Pfam" id="PF01464">
    <property type="entry name" value="SLT"/>
    <property type="match status" value="1"/>
</dbReference>
<dbReference type="Gene3D" id="3.30.1380.10">
    <property type="match status" value="1"/>
</dbReference>
<evidence type="ECO:0000256" key="2">
    <source>
        <dbReference type="SAM" id="Phobius"/>
    </source>
</evidence>
<gene>
    <name evidence="5" type="ORF">R7226_27625</name>
</gene>
<keyword evidence="2" id="KW-0812">Transmembrane</keyword>
<accession>A0ABU4HXU7</accession>
<dbReference type="Proteomes" id="UP001284601">
    <property type="component" value="Unassembled WGS sequence"/>
</dbReference>
<evidence type="ECO:0000313" key="6">
    <source>
        <dbReference type="Proteomes" id="UP001284601"/>
    </source>
</evidence>
<dbReference type="CDD" id="cd14814">
    <property type="entry name" value="Peptidase_M15"/>
    <property type="match status" value="1"/>
</dbReference>
<dbReference type="PANTHER" id="PTHR37423:SF2">
    <property type="entry name" value="MEMBRANE-BOUND LYTIC MUREIN TRANSGLYCOSYLASE C"/>
    <property type="match status" value="1"/>
</dbReference>
<proteinExistence type="predicted"/>
<feature type="region of interest" description="Disordered" evidence="1">
    <location>
        <begin position="1"/>
        <end position="20"/>
    </location>
</feature>
<dbReference type="Pfam" id="PF02557">
    <property type="entry name" value="VanY"/>
    <property type="match status" value="1"/>
</dbReference>
<feature type="transmembrane region" description="Helical" evidence="2">
    <location>
        <begin position="28"/>
        <end position="50"/>
    </location>
</feature>
<dbReference type="SUPFAM" id="SSF55166">
    <property type="entry name" value="Hedgehog/DD-peptidase"/>
    <property type="match status" value="1"/>
</dbReference>
<protein>
    <submittedName>
        <fullName evidence="5">Transglycosylase SLT domain-containing protein</fullName>
    </submittedName>
</protein>
<dbReference type="InterPro" id="IPR009045">
    <property type="entry name" value="Zn_M74/Hedgehog-like"/>
</dbReference>
<dbReference type="InterPro" id="IPR008258">
    <property type="entry name" value="Transglycosylase_SLT_dom_1"/>
</dbReference>
<keyword evidence="6" id="KW-1185">Reference proteome</keyword>
<evidence type="ECO:0000256" key="1">
    <source>
        <dbReference type="SAM" id="MobiDB-lite"/>
    </source>
</evidence>